<dbReference type="RefSeq" id="WP_192538852.1">
    <property type="nucleotide sequence ID" value="NZ_RRZB01000032.1"/>
</dbReference>
<keyword evidence="2" id="KW-1185">Reference proteome</keyword>
<name>A0ABR9G0E3_9GAMM</name>
<evidence type="ECO:0000313" key="1">
    <source>
        <dbReference type="EMBL" id="MBE0464347.1"/>
    </source>
</evidence>
<accession>A0ABR9G0E3</accession>
<sequence>MASFIKGIVGGSLMVLSLWVALWAGQLGNEHPNNVWIAEAITYKQEAASALPSPKIVVVSGSGAMFGINSGELEAAYHLPAVNLGVNAGISLPVILHEAVPVIKPGDLVLLPLEYPLYNREETISSSLVHWANSHPETFLELPPKRALKVFAQTSFTRILEGYRGVSADFSVSGDYGPHNLDSRGDQLHTARALREERHWNFLNSLPDETYGAALQQGSFDWARLQHFRDELLIQGACPVFLPPPLLWRQSYKDSSLEANFYETLPQRATSERLFWVGKPFEAMREANDFFDTNFHLVDEARSIYTQQIIGWLGSQPMAACQQFYRANQR</sequence>
<reference evidence="1 2" key="1">
    <citation type="submission" date="2020-07" db="EMBL/GenBank/DDBJ databases">
        <title>Halophilic bacteria isolated from french cheeses.</title>
        <authorList>
            <person name="Kothe C.I."/>
            <person name="Farah-Kraiem B."/>
            <person name="Renault P."/>
            <person name="Dridi B."/>
        </authorList>
    </citation>
    <scope>NUCLEOTIDE SEQUENCE [LARGE SCALE GENOMIC DNA]</scope>
    <source>
        <strain evidence="1 2">FME20</strain>
    </source>
</reference>
<protein>
    <submittedName>
        <fullName evidence="1">Uncharacterized protein</fullName>
    </submittedName>
</protein>
<gene>
    <name evidence="1" type="ORF">EI547_12910</name>
</gene>
<proteinExistence type="predicted"/>
<organism evidence="1 2">
    <name type="scientific">Halomonas colorata</name>
    <dbReference type="NCBI Taxonomy" id="2742615"/>
    <lineage>
        <taxon>Bacteria</taxon>
        <taxon>Pseudomonadati</taxon>
        <taxon>Pseudomonadota</taxon>
        <taxon>Gammaproteobacteria</taxon>
        <taxon>Oceanospirillales</taxon>
        <taxon>Halomonadaceae</taxon>
        <taxon>Halomonas</taxon>
    </lineage>
</organism>
<evidence type="ECO:0000313" key="2">
    <source>
        <dbReference type="Proteomes" id="UP001645038"/>
    </source>
</evidence>
<dbReference type="Proteomes" id="UP001645038">
    <property type="component" value="Unassembled WGS sequence"/>
</dbReference>
<comment type="caution">
    <text evidence="1">The sequence shown here is derived from an EMBL/GenBank/DDBJ whole genome shotgun (WGS) entry which is preliminary data.</text>
</comment>
<dbReference type="EMBL" id="RRZB01000032">
    <property type="protein sequence ID" value="MBE0464347.1"/>
    <property type="molecule type" value="Genomic_DNA"/>
</dbReference>